<dbReference type="KEGG" id="acij:JS278_01139"/>
<gene>
    <name evidence="1" type="ORF">JS278_01139</name>
</gene>
<organism evidence="1 2">
    <name type="scientific">Acidipropionibacterium virtanenii</name>
    <dbReference type="NCBI Taxonomy" id="2057246"/>
    <lineage>
        <taxon>Bacteria</taxon>
        <taxon>Bacillati</taxon>
        <taxon>Actinomycetota</taxon>
        <taxon>Actinomycetes</taxon>
        <taxon>Propionibacteriales</taxon>
        <taxon>Propionibacteriaceae</taxon>
        <taxon>Acidipropionibacterium</taxon>
    </lineage>
</organism>
<sequence>MTVIAVTITLLRPAFHGLDSQGQAQWPPAPVRVLGALKAGAHALEDSHTADLAHAAIARIAGSPPPVIHAPDAVDLEVPGTYTDRTSLPEKLTKSNDSKPERFLGLQLFGMDSKNRDLKPQGGMALDGRVIDVLIDIDLPSDETAALDAAAALIPYFGRSQDPAMIEVRHAELLPASPTRVSWYPREDAAGRTRGWQPNTIEWMDENYARVFGEDPALNALPPLPAGAYTRTLTYSPVRVRPGSMTVVPLEFPVEQHRVRKLFLEMAQDLPSGWRAFPLTVSGHTASDGRLVGIGFLGNGGHADYSSPAMVVADAVARSGLRGGRPVRLSAAHEPRTWERVSRRWVSTTPLRAFPDPRVLAFVITQEIADRYGTTAIVQEAQASPVSAQDHRWSGEGLTDGLGQWWLSIETADEIKGPLMLGASTEQGFGMFRPTDHVTRSQS</sequence>
<name>A0A344USS1_9ACTN</name>
<dbReference type="OrthoDB" id="5143162at2"/>
<dbReference type="NCBIfam" id="TIGR02165">
    <property type="entry name" value="cas5_6_GSU0054"/>
    <property type="match status" value="1"/>
</dbReference>
<dbReference type="AlphaFoldDB" id="A0A344USS1"/>
<proteinExistence type="predicted"/>
<keyword evidence="2" id="KW-1185">Reference proteome</keyword>
<protein>
    <recommendedName>
        <fullName evidence="3">CRISPR-associated protein Csb2</fullName>
    </recommendedName>
</protein>
<dbReference type="Proteomes" id="UP000251995">
    <property type="component" value="Chromosome"/>
</dbReference>
<evidence type="ECO:0000313" key="1">
    <source>
        <dbReference type="EMBL" id="AXE38319.1"/>
    </source>
</evidence>
<dbReference type="InterPro" id="IPR019089">
    <property type="entry name" value="Cas_GSU0054"/>
</dbReference>
<dbReference type="EMBL" id="CP025198">
    <property type="protein sequence ID" value="AXE38319.1"/>
    <property type="molecule type" value="Genomic_DNA"/>
</dbReference>
<reference evidence="1 2" key="1">
    <citation type="submission" date="2017-12" db="EMBL/GenBank/DDBJ databases">
        <title>The whole genome sequence of the Acidipropionibacterium virtanenii sp. nov. type strain JS278.</title>
        <authorList>
            <person name="Laine P."/>
            <person name="Deptula P."/>
            <person name="Varmanen P."/>
            <person name="Auvinen P."/>
        </authorList>
    </citation>
    <scope>NUCLEOTIDE SEQUENCE [LARGE SCALE GENOMIC DNA]</scope>
    <source>
        <strain evidence="1 2">JS278</strain>
    </source>
</reference>
<evidence type="ECO:0000313" key="2">
    <source>
        <dbReference type="Proteomes" id="UP000251995"/>
    </source>
</evidence>
<evidence type="ECO:0008006" key="3">
    <source>
        <dbReference type="Google" id="ProtNLM"/>
    </source>
</evidence>
<accession>A0A344USS1</accession>